<sequence>MKKNEQYIGKSLQRSILSDTPNIKSKILEEVNNEQKIHRNKTINRWPMFKIPVYASLIVSVVILSVFYYPGMISKFNQRASTNSEESVVGNDKGSFMDGPIKPIDHHDLDITFTFGASIGSTKSSEILISVEELVNDSDLVVKAKIEKFNKVINAYDVSGTINFPVELYDLKINEVIKGTIDQEKVLLGFSISKRSDIEIGKEYIFLLKEVQGEEEYTYALVSLKQGVFLQQGDELTNGSGAKINYEDMLALAQKGNYNLR</sequence>
<keyword evidence="1" id="KW-1133">Transmembrane helix</keyword>
<feature type="transmembrane region" description="Helical" evidence="1">
    <location>
        <begin position="51"/>
        <end position="69"/>
    </location>
</feature>
<evidence type="ECO:0000256" key="1">
    <source>
        <dbReference type="SAM" id="Phobius"/>
    </source>
</evidence>
<dbReference type="Proteomes" id="UP000294902">
    <property type="component" value="Unassembled WGS sequence"/>
</dbReference>
<accession>A0A4R3MKM5</accession>
<proteinExistence type="predicted"/>
<organism evidence="2 3">
    <name type="scientific">Natranaerovirga pectinivora</name>
    <dbReference type="NCBI Taxonomy" id="682400"/>
    <lineage>
        <taxon>Bacteria</taxon>
        <taxon>Bacillati</taxon>
        <taxon>Bacillota</taxon>
        <taxon>Clostridia</taxon>
        <taxon>Lachnospirales</taxon>
        <taxon>Natranaerovirgaceae</taxon>
        <taxon>Natranaerovirga</taxon>
    </lineage>
</organism>
<dbReference type="AlphaFoldDB" id="A0A4R3MKM5"/>
<comment type="caution">
    <text evidence="2">The sequence shown here is derived from an EMBL/GenBank/DDBJ whole genome shotgun (WGS) entry which is preliminary data.</text>
</comment>
<protein>
    <submittedName>
        <fullName evidence="2">Uncharacterized protein</fullName>
    </submittedName>
</protein>
<keyword evidence="1" id="KW-0812">Transmembrane</keyword>
<evidence type="ECO:0000313" key="2">
    <source>
        <dbReference type="EMBL" id="TCT14939.1"/>
    </source>
</evidence>
<dbReference type="EMBL" id="SMAL01000004">
    <property type="protein sequence ID" value="TCT14939.1"/>
    <property type="molecule type" value="Genomic_DNA"/>
</dbReference>
<evidence type="ECO:0000313" key="3">
    <source>
        <dbReference type="Proteomes" id="UP000294902"/>
    </source>
</evidence>
<name>A0A4R3MKM5_9FIRM</name>
<reference evidence="2 3" key="1">
    <citation type="submission" date="2019-03" db="EMBL/GenBank/DDBJ databases">
        <title>Genomic Encyclopedia of Type Strains, Phase IV (KMG-IV): sequencing the most valuable type-strain genomes for metagenomic binning, comparative biology and taxonomic classification.</title>
        <authorList>
            <person name="Goeker M."/>
        </authorList>
    </citation>
    <scope>NUCLEOTIDE SEQUENCE [LARGE SCALE GENOMIC DNA]</scope>
    <source>
        <strain evidence="2 3">DSM 24629</strain>
    </source>
</reference>
<gene>
    <name evidence="2" type="ORF">EDC18_10489</name>
</gene>
<dbReference type="RefSeq" id="WP_132251794.1">
    <property type="nucleotide sequence ID" value="NZ_SMAL01000004.1"/>
</dbReference>
<keyword evidence="3" id="KW-1185">Reference proteome</keyword>
<keyword evidence="1" id="KW-0472">Membrane</keyword>